<name>A0A388LWL3_CHABU</name>
<reference evidence="2 3" key="1">
    <citation type="journal article" date="2018" name="Cell">
        <title>The Chara Genome: Secondary Complexity and Implications for Plant Terrestrialization.</title>
        <authorList>
            <person name="Nishiyama T."/>
            <person name="Sakayama H."/>
            <person name="Vries J.D."/>
            <person name="Buschmann H."/>
            <person name="Saint-Marcoux D."/>
            <person name="Ullrich K.K."/>
            <person name="Haas F.B."/>
            <person name="Vanderstraeten L."/>
            <person name="Becker D."/>
            <person name="Lang D."/>
            <person name="Vosolsobe S."/>
            <person name="Rombauts S."/>
            <person name="Wilhelmsson P.K.I."/>
            <person name="Janitza P."/>
            <person name="Kern R."/>
            <person name="Heyl A."/>
            <person name="Rumpler F."/>
            <person name="Villalobos L.I.A.C."/>
            <person name="Clay J.M."/>
            <person name="Skokan R."/>
            <person name="Toyoda A."/>
            <person name="Suzuki Y."/>
            <person name="Kagoshima H."/>
            <person name="Schijlen E."/>
            <person name="Tajeshwar N."/>
            <person name="Catarino B."/>
            <person name="Hetherington A.J."/>
            <person name="Saltykova A."/>
            <person name="Bonnot C."/>
            <person name="Breuninger H."/>
            <person name="Symeonidi A."/>
            <person name="Radhakrishnan G.V."/>
            <person name="Van Nieuwerburgh F."/>
            <person name="Deforce D."/>
            <person name="Chang C."/>
            <person name="Karol K.G."/>
            <person name="Hedrich R."/>
            <person name="Ulvskov P."/>
            <person name="Glockner G."/>
            <person name="Delwiche C.F."/>
            <person name="Petrasek J."/>
            <person name="Van de Peer Y."/>
            <person name="Friml J."/>
            <person name="Beilby M."/>
            <person name="Dolan L."/>
            <person name="Kohara Y."/>
            <person name="Sugano S."/>
            <person name="Fujiyama A."/>
            <person name="Delaux P.-M."/>
            <person name="Quint M."/>
            <person name="TheiBen G."/>
            <person name="Hagemann M."/>
            <person name="Harholt J."/>
            <person name="Dunand C."/>
            <person name="Zachgo S."/>
            <person name="Langdale J."/>
            <person name="Maumus F."/>
            <person name="Straeten D.V.D."/>
            <person name="Gould S.B."/>
            <person name="Rensing S.A."/>
        </authorList>
    </citation>
    <scope>NUCLEOTIDE SEQUENCE [LARGE SCALE GENOMIC DNA]</scope>
    <source>
        <strain evidence="2 3">S276</strain>
    </source>
</reference>
<dbReference type="Pfam" id="PF03949">
    <property type="entry name" value="Malic_M"/>
    <property type="match status" value="1"/>
</dbReference>
<sequence length="112" mass="12594">MLAYRWLLLQGNNAYIFPGIGLGCIISTTRRLRDEMFIAAAEALAEQVTDADRKVGRIYPPFSKIRTISAHIAKAVAVKSYELGLAAKWPRPDNLLALAKSSMYNPRYRPIR</sequence>
<dbReference type="PANTHER" id="PTHR23406">
    <property type="entry name" value="MALIC ENZYME-RELATED"/>
    <property type="match status" value="1"/>
</dbReference>
<dbReference type="GO" id="GO:0009507">
    <property type="term" value="C:chloroplast"/>
    <property type="evidence" value="ECO:0007669"/>
    <property type="project" value="TreeGrafter"/>
</dbReference>
<accession>A0A388LWL3</accession>
<dbReference type="AlphaFoldDB" id="A0A388LWL3"/>
<proteinExistence type="predicted"/>
<organism evidence="2 3">
    <name type="scientific">Chara braunii</name>
    <name type="common">Braun's stonewort</name>
    <dbReference type="NCBI Taxonomy" id="69332"/>
    <lineage>
        <taxon>Eukaryota</taxon>
        <taxon>Viridiplantae</taxon>
        <taxon>Streptophyta</taxon>
        <taxon>Charophyceae</taxon>
        <taxon>Charales</taxon>
        <taxon>Characeae</taxon>
        <taxon>Chara</taxon>
    </lineage>
</organism>
<dbReference type="GO" id="GO:0004473">
    <property type="term" value="F:malate dehydrogenase (decarboxylating) (NADP+) activity"/>
    <property type="evidence" value="ECO:0007669"/>
    <property type="project" value="TreeGrafter"/>
</dbReference>
<dbReference type="OMA" id="VSINTIW"/>
<dbReference type="PANTHER" id="PTHR23406:SF90">
    <property type="entry name" value="MALIC ENZYME-RELATED"/>
    <property type="match status" value="1"/>
</dbReference>
<dbReference type="EMBL" id="BFEA01000576">
    <property type="protein sequence ID" value="GBG86717.1"/>
    <property type="molecule type" value="Genomic_DNA"/>
</dbReference>
<dbReference type="InterPro" id="IPR036291">
    <property type="entry name" value="NAD(P)-bd_dom_sf"/>
</dbReference>
<keyword evidence="3" id="KW-1185">Reference proteome</keyword>
<dbReference type="Gramene" id="GBG86717">
    <property type="protein sequence ID" value="GBG86717"/>
    <property type="gene ID" value="CBR_g41781"/>
</dbReference>
<protein>
    <recommendedName>
        <fullName evidence="1">Malic enzyme NAD-binding domain-containing protein</fullName>
    </recommendedName>
</protein>
<evidence type="ECO:0000313" key="2">
    <source>
        <dbReference type="EMBL" id="GBG86717.1"/>
    </source>
</evidence>
<feature type="domain" description="Malic enzyme NAD-binding" evidence="1">
    <location>
        <begin position="10"/>
        <end position="79"/>
    </location>
</feature>
<dbReference type="Gene3D" id="3.40.50.720">
    <property type="entry name" value="NAD(P)-binding Rossmann-like Domain"/>
    <property type="match status" value="1"/>
</dbReference>
<dbReference type="STRING" id="69332.A0A388LWL3"/>
<dbReference type="GO" id="GO:0006108">
    <property type="term" value="P:malate metabolic process"/>
    <property type="evidence" value="ECO:0007669"/>
    <property type="project" value="TreeGrafter"/>
</dbReference>
<evidence type="ECO:0000259" key="1">
    <source>
        <dbReference type="Pfam" id="PF03949"/>
    </source>
</evidence>
<gene>
    <name evidence="2" type="ORF">CBR_g41781</name>
</gene>
<dbReference type="PROSITE" id="PS51257">
    <property type="entry name" value="PROKAR_LIPOPROTEIN"/>
    <property type="match status" value="1"/>
</dbReference>
<dbReference type="Proteomes" id="UP000265515">
    <property type="component" value="Unassembled WGS sequence"/>
</dbReference>
<comment type="caution">
    <text evidence="2">The sequence shown here is derived from an EMBL/GenBank/DDBJ whole genome shotgun (WGS) entry which is preliminary data.</text>
</comment>
<dbReference type="SUPFAM" id="SSF51735">
    <property type="entry name" value="NAD(P)-binding Rossmann-fold domains"/>
    <property type="match status" value="1"/>
</dbReference>
<evidence type="ECO:0000313" key="3">
    <source>
        <dbReference type="Proteomes" id="UP000265515"/>
    </source>
</evidence>
<dbReference type="InterPro" id="IPR012302">
    <property type="entry name" value="Malic_NAD-bd"/>
</dbReference>
<dbReference type="GO" id="GO:0051287">
    <property type="term" value="F:NAD binding"/>
    <property type="evidence" value="ECO:0007669"/>
    <property type="project" value="InterPro"/>
</dbReference>
<dbReference type="OrthoDB" id="5365701at2759"/>